<gene>
    <name evidence="3" type="ORF">SBRCBS47491_001868</name>
</gene>
<evidence type="ECO:0000259" key="2">
    <source>
        <dbReference type="Pfam" id="PF18142"/>
    </source>
</evidence>
<reference evidence="3 4" key="1">
    <citation type="submission" date="2024-01" db="EMBL/GenBank/DDBJ databases">
        <authorList>
            <person name="Allen C."/>
            <person name="Tagirdzhanova G."/>
        </authorList>
    </citation>
    <scope>NUCLEOTIDE SEQUENCE [LARGE SCALE GENOMIC DNA]</scope>
</reference>
<dbReference type="Pfam" id="PF18142">
    <property type="entry name" value="SLATT_fungal"/>
    <property type="match status" value="1"/>
</dbReference>
<feature type="compositionally biased region" description="Low complexity" evidence="1">
    <location>
        <begin position="347"/>
        <end position="357"/>
    </location>
</feature>
<organism evidence="3 4">
    <name type="scientific">Sporothrix bragantina</name>
    <dbReference type="NCBI Taxonomy" id="671064"/>
    <lineage>
        <taxon>Eukaryota</taxon>
        <taxon>Fungi</taxon>
        <taxon>Dikarya</taxon>
        <taxon>Ascomycota</taxon>
        <taxon>Pezizomycotina</taxon>
        <taxon>Sordariomycetes</taxon>
        <taxon>Sordariomycetidae</taxon>
        <taxon>Ophiostomatales</taxon>
        <taxon>Ophiostomataceae</taxon>
        <taxon>Sporothrix</taxon>
    </lineage>
</organism>
<dbReference type="PANTHER" id="PTHR38793">
    <property type="entry name" value="SLATT_FUNGAL DOMAIN-CONTAINING PROTEIN-RELATED"/>
    <property type="match status" value="1"/>
</dbReference>
<dbReference type="EMBL" id="CAWUHC010000010">
    <property type="protein sequence ID" value="CAK7213624.1"/>
    <property type="molecule type" value="Genomic_DNA"/>
</dbReference>
<keyword evidence="4" id="KW-1185">Reference proteome</keyword>
<comment type="caution">
    <text evidence="3">The sequence shown here is derived from an EMBL/GenBank/DDBJ whole genome shotgun (WGS) entry which is preliminary data.</text>
</comment>
<name>A0ABP0B265_9PEZI</name>
<dbReference type="Proteomes" id="UP001642406">
    <property type="component" value="Unassembled WGS sequence"/>
</dbReference>
<evidence type="ECO:0000256" key="1">
    <source>
        <dbReference type="SAM" id="MobiDB-lite"/>
    </source>
</evidence>
<sequence>MSSPREFHDTSEQTPLLADHSTSANTTESTRGRSFLPSILPWCRTPSGDNGPQERKGGNGTVFPHHPPNGGHSADQNGVASSSSVTNAKLDVTGPAPVNFSGAMSSTSDDTTTAPWGDPAGLDRRKANDENVVLFREAIGIPARLSSPAATAPPEAAHDPEPGVVHDPSHEHSHATGIYARIIAEKQAKMWQASVLNSLINTCHVAQILVGAVLTTLGPSAQDHAVSITALGATNTVLAGVFALLKGQGLPDRLRKDATAFRRVQDWIEETDALLVAGVVGRDRREVGMLVETAFAKYNAVVARSEEARPPSEEANSRDIPTVPSAGQDLLAVGSGGVGGDGDADEGASTAAAGRRGSLVETNGDGDEDGDQAAGKSVTKVSTVQVD</sequence>
<feature type="compositionally biased region" description="Polar residues" evidence="1">
    <location>
        <begin position="20"/>
        <end position="29"/>
    </location>
</feature>
<feature type="compositionally biased region" description="Basic and acidic residues" evidence="1">
    <location>
        <begin position="1"/>
        <end position="11"/>
    </location>
</feature>
<feature type="compositionally biased region" description="Basic and acidic residues" evidence="1">
    <location>
        <begin position="305"/>
        <end position="317"/>
    </location>
</feature>
<evidence type="ECO:0000313" key="4">
    <source>
        <dbReference type="Proteomes" id="UP001642406"/>
    </source>
</evidence>
<feature type="domain" description="SMODS and SLOG-associating 2TM effector" evidence="2">
    <location>
        <begin position="181"/>
        <end position="303"/>
    </location>
</feature>
<evidence type="ECO:0000313" key="3">
    <source>
        <dbReference type="EMBL" id="CAK7213624.1"/>
    </source>
</evidence>
<dbReference type="InterPro" id="IPR041622">
    <property type="entry name" value="SLATT_fungi"/>
</dbReference>
<protein>
    <recommendedName>
        <fullName evidence="2">SMODS and SLOG-associating 2TM effector domain-containing protein</fullName>
    </recommendedName>
</protein>
<proteinExistence type="predicted"/>
<accession>A0ABP0B265</accession>
<feature type="region of interest" description="Disordered" evidence="1">
    <location>
        <begin position="305"/>
        <end position="387"/>
    </location>
</feature>
<dbReference type="PANTHER" id="PTHR38793:SF3">
    <property type="entry name" value="SMODS AND SLOG-ASSOCIATING 2TM EFFECTOR DOMAIN-CONTAINING PROTEIN"/>
    <property type="match status" value="1"/>
</dbReference>
<feature type="region of interest" description="Disordered" evidence="1">
    <location>
        <begin position="1"/>
        <end position="124"/>
    </location>
</feature>
<dbReference type="NCBIfam" id="NF033635">
    <property type="entry name" value="SLATT_fungal"/>
    <property type="match status" value="1"/>
</dbReference>
<feature type="compositionally biased region" description="Polar residues" evidence="1">
    <location>
        <begin position="74"/>
        <end position="87"/>
    </location>
</feature>
<feature type="region of interest" description="Disordered" evidence="1">
    <location>
        <begin position="145"/>
        <end position="171"/>
    </location>
</feature>